<sequence length="308" mass="33320">MANSTGMSSAAKVGIAIAAAFGIVLLFSLGLYLWWRQREKKEMAKGMINFVDGDIVTLVDRGRFEKPSKPNYAYDPYYESGSSSQSFQPAPQYYQAPSNYTLPPVEGQNAHYAAGPASASTNYTVPLAEGHNGYYAPGPAPSAPSVSPHASSQDMPSPSESNRVVPPPPATVADSNAWANTGRHPWSPPDYEVHFPVSASSLQPDYDFSSHAQQREPMMTGNRNSTYAIAGLPAILPEPKPNPQAELPAREGHHGWGHEQELPAPQQAPLKRQPPPQGAEIEEQKFLLADIIPLRQKKSRPDMPGPAG</sequence>
<dbReference type="AlphaFoldDB" id="A0A9P5CQ28"/>
<proteinExistence type="predicted"/>
<dbReference type="Proteomes" id="UP000803844">
    <property type="component" value="Unassembled WGS sequence"/>
</dbReference>
<feature type="compositionally biased region" description="Low complexity" evidence="1">
    <location>
        <begin position="143"/>
        <end position="152"/>
    </location>
</feature>
<keyword evidence="2" id="KW-0472">Membrane</keyword>
<evidence type="ECO:0000313" key="4">
    <source>
        <dbReference type="Proteomes" id="UP000803844"/>
    </source>
</evidence>
<dbReference type="RefSeq" id="XP_040776566.1">
    <property type="nucleotide sequence ID" value="XM_040920434.1"/>
</dbReference>
<keyword evidence="4" id="KW-1185">Reference proteome</keyword>
<keyword evidence="2" id="KW-1133">Transmembrane helix</keyword>
<dbReference type="GeneID" id="63837563"/>
<evidence type="ECO:0000256" key="1">
    <source>
        <dbReference type="SAM" id="MobiDB-lite"/>
    </source>
</evidence>
<reference evidence="3" key="1">
    <citation type="journal article" date="2020" name="Phytopathology">
        <title>Genome sequence of the chestnut blight fungus Cryphonectria parasitica EP155: A fundamental resource for an archetypical invasive plant pathogen.</title>
        <authorList>
            <person name="Crouch J.A."/>
            <person name="Dawe A."/>
            <person name="Aerts A."/>
            <person name="Barry K."/>
            <person name="Churchill A.C.L."/>
            <person name="Grimwood J."/>
            <person name="Hillman B."/>
            <person name="Milgroom M.G."/>
            <person name="Pangilinan J."/>
            <person name="Smith M."/>
            <person name="Salamov A."/>
            <person name="Schmutz J."/>
            <person name="Yadav J."/>
            <person name="Grigoriev I.V."/>
            <person name="Nuss D."/>
        </authorList>
    </citation>
    <scope>NUCLEOTIDE SEQUENCE</scope>
    <source>
        <strain evidence="3">EP155</strain>
    </source>
</reference>
<evidence type="ECO:0000313" key="3">
    <source>
        <dbReference type="EMBL" id="KAF3765605.1"/>
    </source>
</evidence>
<feature type="compositionally biased region" description="Polar residues" evidence="1">
    <location>
        <begin position="153"/>
        <end position="162"/>
    </location>
</feature>
<comment type="caution">
    <text evidence="3">The sequence shown here is derived from an EMBL/GenBank/DDBJ whole genome shotgun (WGS) entry which is preliminary data.</text>
</comment>
<organism evidence="3 4">
    <name type="scientific">Cryphonectria parasitica (strain ATCC 38755 / EP155)</name>
    <dbReference type="NCBI Taxonomy" id="660469"/>
    <lineage>
        <taxon>Eukaryota</taxon>
        <taxon>Fungi</taxon>
        <taxon>Dikarya</taxon>
        <taxon>Ascomycota</taxon>
        <taxon>Pezizomycotina</taxon>
        <taxon>Sordariomycetes</taxon>
        <taxon>Sordariomycetidae</taxon>
        <taxon>Diaporthales</taxon>
        <taxon>Cryphonectriaceae</taxon>
        <taxon>Cryphonectria-Endothia species complex</taxon>
        <taxon>Cryphonectria</taxon>
    </lineage>
</organism>
<feature type="compositionally biased region" description="Basic and acidic residues" evidence="1">
    <location>
        <begin position="248"/>
        <end position="261"/>
    </location>
</feature>
<name>A0A9P5CQ28_CRYP1</name>
<protein>
    <submittedName>
        <fullName evidence="3">Uncharacterized protein</fullName>
    </submittedName>
</protein>
<dbReference type="EMBL" id="MU032347">
    <property type="protein sequence ID" value="KAF3765605.1"/>
    <property type="molecule type" value="Genomic_DNA"/>
</dbReference>
<dbReference type="OrthoDB" id="5367645at2759"/>
<feature type="transmembrane region" description="Helical" evidence="2">
    <location>
        <begin position="13"/>
        <end position="35"/>
    </location>
</feature>
<feature type="region of interest" description="Disordered" evidence="1">
    <location>
        <begin position="136"/>
        <end position="184"/>
    </location>
</feature>
<accession>A0A9P5CQ28</accession>
<evidence type="ECO:0000256" key="2">
    <source>
        <dbReference type="SAM" id="Phobius"/>
    </source>
</evidence>
<gene>
    <name evidence="3" type="ORF">M406DRAFT_329493</name>
</gene>
<feature type="region of interest" description="Disordered" evidence="1">
    <location>
        <begin position="238"/>
        <end position="308"/>
    </location>
</feature>
<keyword evidence="2" id="KW-0812">Transmembrane</keyword>